<accession>A0A2M9Y7G3</accession>
<feature type="coiled-coil region" evidence="1">
    <location>
        <begin position="167"/>
        <end position="197"/>
    </location>
</feature>
<comment type="caution">
    <text evidence="2">The sequence shown here is derived from an EMBL/GenBank/DDBJ whole genome shotgun (WGS) entry which is preliminary data.</text>
</comment>
<evidence type="ECO:0000313" key="2">
    <source>
        <dbReference type="EMBL" id="PJZ47518.1"/>
    </source>
</evidence>
<dbReference type="Proteomes" id="UP000231926">
    <property type="component" value="Unassembled WGS sequence"/>
</dbReference>
<reference evidence="2 3" key="1">
    <citation type="submission" date="2017-07" db="EMBL/GenBank/DDBJ databases">
        <title>Leptospira spp. isolated from tropical soils.</title>
        <authorList>
            <person name="Thibeaux R."/>
            <person name="Iraola G."/>
            <person name="Ferres I."/>
            <person name="Bierque E."/>
            <person name="Girault D."/>
            <person name="Soupe-Gilbert M.-E."/>
            <person name="Picardeau M."/>
            <person name="Goarant C."/>
        </authorList>
    </citation>
    <scope>NUCLEOTIDE SEQUENCE [LARGE SCALE GENOMIC DNA]</scope>
    <source>
        <strain evidence="2 3">FH4-C-A2</strain>
    </source>
</reference>
<organism evidence="2 3">
    <name type="scientific">Leptospira saintgironsiae</name>
    <dbReference type="NCBI Taxonomy" id="2023183"/>
    <lineage>
        <taxon>Bacteria</taxon>
        <taxon>Pseudomonadati</taxon>
        <taxon>Spirochaetota</taxon>
        <taxon>Spirochaetia</taxon>
        <taxon>Leptospirales</taxon>
        <taxon>Leptospiraceae</taxon>
        <taxon>Leptospira</taxon>
    </lineage>
</organism>
<evidence type="ECO:0000313" key="3">
    <source>
        <dbReference type="Proteomes" id="UP000231926"/>
    </source>
</evidence>
<proteinExistence type="predicted"/>
<dbReference type="AlphaFoldDB" id="A0A2M9Y7G3"/>
<dbReference type="EMBL" id="NPDR01000017">
    <property type="protein sequence ID" value="PJZ47518.1"/>
    <property type="molecule type" value="Genomic_DNA"/>
</dbReference>
<keyword evidence="1" id="KW-0175">Coiled coil</keyword>
<keyword evidence="3" id="KW-1185">Reference proteome</keyword>
<evidence type="ECO:0000256" key="1">
    <source>
        <dbReference type="SAM" id="Coils"/>
    </source>
</evidence>
<protein>
    <submittedName>
        <fullName evidence="2">Uncharacterized protein</fullName>
    </submittedName>
</protein>
<sequence length="322" mass="37214">MAMLSCMIIYLDQNKWIDLARVRSGSPEGQKYQEVYQKIKEKVSTGEWKFPLSSVHYMEVFAIRDPVQRKNLIDTMLEIGGRFYIRPYLVLQLIELQKQIALKLDIPAPEHSPFSNSFCELLGIDPSQLKIEGGPITKLLSPNFDYAAYIENLPDPFSFMLSSGYKKEDLEKLSEIWQNSIAELEDLKAELSDLSDKDKLEKLLIKSFHSEIEHRLSHILNQIGVNATVIEEMIQDKERLVSILQLVPTLNLHNRLKLRHFKNKSKKTHRNDIKDFAFLASALPYVDIVIAEKLLVSYSKQEKIESEYNVKISNDLNFLLSL</sequence>
<name>A0A2M9Y7G3_9LEPT</name>
<gene>
    <name evidence="2" type="ORF">CH362_18640</name>
</gene>